<dbReference type="InterPro" id="IPR021109">
    <property type="entry name" value="Peptidase_aspartic_dom_sf"/>
</dbReference>
<accession>A0A9P7FC87</accession>
<dbReference type="SUPFAM" id="SSF50630">
    <property type="entry name" value="Acid proteases"/>
    <property type="match status" value="1"/>
</dbReference>
<dbReference type="EMBL" id="JABBWM010000015">
    <property type="protein sequence ID" value="KAG2112347.1"/>
    <property type="molecule type" value="Genomic_DNA"/>
</dbReference>
<comment type="caution">
    <text evidence="1">The sequence shown here is derived from an EMBL/GenBank/DDBJ whole genome shotgun (WGS) entry which is preliminary data.</text>
</comment>
<dbReference type="CDD" id="cd00303">
    <property type="entry name" value="retropepsin_like"/>
    <property type="match status" value="1"/>
</dbReference>
<protein>
    <submittedName>
        <fullName evidence="1">Uncharacterized protein</fullName>
    </submittedName>
</protein>
<reference evidence="1" key="1">
    <citation type="journal article" date="2020" name="New Phytol.">
        <title>Comparative genomics reveals dynamic genome evolution in host specialist ectomycorrhizal fungi.</title>
        <authorList>
            <person name="Lofgren L.A."/>
            <person name="Nguyen N.H."/>
            <person name="Vilgalys R."/>
            <person name="Ruytinx J."/>
            <person name="Liao H.L."/>
            <person name="Branco S."/>
            <person name="Kuo A."/>
            <person name="LaButti K."/>
            <person name="Lipzen A."/>
            <person name="Andreopoulos W."/>
            <person name="Pangilinan J."/>
            <person name="Riley R."/>
            <person name="Hundley H."/>
            <person name="Na H."/>
            <person name="Barry K."/>
            <person name="Grigoriev I.V."/>
            <person name="Stajich J.E."/>
            <person name="Kennedy P.G."/>
        </authorList>
    </citation>
    <scope>NUCLEOTIDE SEQUENCE</scope>
    <source>
        <strain evidence="1">FC423</strain>
    </source>
</reference>
<gene>
    <name evidence="1" type="ORF">F5147DRAFT_526446</name>
</gene>
<dbReference type="AlphaFoldDB" id="A0A9P7FC87"/>
<sequence length="77" mass="8380">LIDTGSQLNIVNKHVWKTIINRPIDIAKSVSMNDTNGGEGKLCRLVQNVPLDCGGVSTHMNLFVGDHIPFSLLLGRP</sequence>
<dbReference type="RefSeq" id="XP_041295278.1">
    <property type="nucleotide sequence ID" value="XM_041430000.1"/>
</dbReference>
<dbReference type="OrthoDB" id="5535068at2759"/>
<proteinExistence type="predicted"/>
<feature type="non-terminal residue" evidence="1">
    <location>
        <position position="1"/>
    </location>
</feature>
<dbReference type="Proteomes" id="UP000823399">
    <property type="component" value="Unassembled WGS sequence"/>
</dbReference>
<name>A0A9P7FC87_9AGAM</name>
<feature type="non-terminal residue" evidence="1">
    <location>
        <position position="77"/>
    </location>
</feature>
<evidence type="ECO:0000313" key="1">
    <source>
        <dbReference type="EMBL" id="KAG2112347.1"/>
    </source>
</evidence>
<dbReference type="GeneID" id="64692259"/>
<keyword evidence="2" id="KW-1185">Reference proteome</keyword>
<organism evidence="1 2">
    <name type="scientific">Suillus discolor</name>
    <dbReference type="NCBI Taxonomy" id="1912936"/>
    <lineage>
        <taxon>Eukaryota</taxon>
        <taxon>Fungi</taxon>
        <taxon>Dikarya</taxon>
        <taxon>Basidiomycota</taxon>
        <taxon>Agaricomycotina</taxon>
        <taxon>Agaricomycetes</taxon>
        <taxon>Agaricomycetidae</taxon>
        <taxon>Boletales</taxon>
        <taxon>Suillineae</taxon>
        <taxon>Suillaceae</taxon>
        <taxon>Suillus</taxon>
    </lineage>
</organism>
<evidence type="ECO:0000313" key="2">
    <source>
        <dbReference type="Proteomes" id="UP000823399"/>
    </source>
</evidence>
<dbReference type="Gene3D" id="2.40.70.10">
    <property type="entry name" value="Acid Proteases"/>
    <property type="match status" value="1"/>
</dbReference>